<dbReference type="CDD" id="cd15911">
    <property type="entry name" value="7tmA_OR11A-like"/>
    <property type="match status" value="1"/>
</dbReference>
<comment type="subcellular location">
    <subcellularLocation>
        <location evidence="1 12">Cell membrane</location>
        <topology evidence="1 12">Multi-pass membrane protein</topology>
    </subcellularLocation>
</comment>
<dbReference type="FunFam" id="1.20.1070.10:FF:000001">
    <property type="entry name" value="Olfactory receptor"/>
    <property type="match status" value="1"/>
</dbReference>
<evidence type="ECO:0000256" key="5">
    <source>
        <dbReference type="ARBA" id="ARBA00022725"/>
    </source>
</evidence>
<dbReference type="KEGG" id="emc:129339217"/>
<dbReference type="GO" id="GO:0005886">
    <property type="term" value="C:plasma membrane"/>
    <property type="evidence" value="ECO:0007669"/>
    <property type="project" value="UniProtKB-SubCell"/>
</dbReference>
<keyword evidence="9 11" id="KW-0675">Receptor</keyword>
<protein>
    <recommendedName>
        <fullName evidence="12">Olfactory receptor</fullName>
    </recommendedName>
</protein>
<dbReference type="GeneID" id="129339217"/>
<accession>A0AA97K746</accession>
<dbReference type="Pfam" id="PF13853">
    <property type="entry name" value="7tm_4"/>
    <property type="match status" value="1"/>
</dbReference>
<dbReference type="InterPro" id="IPR000725">
    <property type="entry name" value="Olfact_rcpt"/>
</dbReference>
<feature type="transmembrane region" description="Helical" evidence="12">
    <location>
        <begin position="25"/>
        <end position="47"/>
    </location>
</feature>
<feature type="transmembrane region" description="Helical" evidence="12">
    <location>
        <begin position="88"/>
        <end position="107"/>
    </location>
</feature>
<evidence type="ECO:0000256" key="7">
    <source>
        <dbReference type="ARBA" id="ARBA00023040"/>
    </source>
</evidence>
<dbReference type="Gene3D" id="1.20.1070.10">
    <property type="entry name" value="Rhodopsin 7-helix transmembrane proteins"/>
    <property type="match status" value="1"/>
</dbReference>
<keyword evidence="14" id="KW-1185">Reference proteome</keyword>
<organism evidence="14 15">
    <name type="scientific">Eublepharis macularius</name>
    <name type="common">Leopard gecko</name>
    <name type="synonym">Cyrtodactylus macularius</name>
    <dbReference type="NCBI Taxonomy" id="481883"/>
    <lineage>
        <taxon>Eukaryota</taxon>
        <taxon>Metazoa</taxon>
        <taxon>Chordata</taxon>
        <taxon>Craniata</taxon>
        <taxon>Vertebrata</taxon>
        <taxon>Euteleostomi</taxon>
        <taxon>Lepidosauria</taxon>
        <taxon>Squamata</taxon>
        <taxon>Bifurcata</taxon>
        <taxon>Gekkota</taxon>
        <taxon>Eublepharidae</taxon>
        <taxon>Eublepharinae</taxon>
        <taxon>Eublepharis</taxon>
    </lineage>
</organism>
<name>A0AA97K746_EUBMA</name>
<keyword evidence="6 12" id="KW-1133">Transmembrane helix</keyword>
<dbReference type="PROSITE" id="PS50262">
    <property type="entry name" value="G_PROTEIN_RECEP_F1_2"/>
    <property type="match status" value="1"/>
</dbReference>
<evidence type="ECO:0000256" key="2">
    <source>
        <dbReference type="ARBA" id="ARBA00022475"/>
    </source>
</evidence>
<keyword evidence="2 12" id="KW-1003">Cell membrane</keyword>
<feature type="transmembrane region" description="Helical" evidence="12">
    <location>
        <begin position="169"/>
        <end position="192"/>
    </location>
</feature>
<dbReference type="InterPro" id="IPR000276">
    <property type="entry name" value="GPCR_Rhodpsn"/>
</dbReference>
<evidence type="ECO:0000256" key="6">
    <source>
        <dbReference type="ARBA" id="ARBA00022989"/>
    </source>
</evidence>
<feature type="transmembrane region" description="Helical" evidence="12">
    <location>
        <begin position="267"/>
        <end position="290"/>
    </location>
</feature>
<evidence type="ECO:0000256" key="8">
    <source>
        <dbReference type="ARBA" id="ARBA00023136"/>
    </source>
</evidence>
<keyword evidence="3 12" id="KW-0716">Sensory transduction</keyword>
<gene>
    <name evidence="15" type="primary">LOC129339217</name>
</gene>
<feature type="transmembrane region" description="Helical" evidence="12">
    <location>
        <begin position="223"/>
        <end position="255"/>
    </location>
</feature>
<keyword evidence="10 11" id="KW-0807">Transducer</keyword>
<evidence type="ECO:0000256" key="9">
    <source>
        <dbReference type="ARBA" id="ARBA00023170"/>
    </source>
</evidence>
<evidence type="ECO:0000256" key="3">
    <source>
        <dbReference type="ARBA" id="ARBA00022606"/>
    </source>
</evidence>
<keyword evidence="8 12" id="KW-0472">Membrane</keyword>
<dbReference type="RefSeq" id="XP_054849791.1">
    <property type="nucleotide sequence ID" value="XM_054993816.1"/>
</dbReference>
<dbReference type="SUPFAM" id="SSF81321">
    <property type="entry name" value="Family A G protein-coupled receptor-like"/>
    <property type="match status" value="1"/>
</dbReference>
<evidence type="ECO:0000256" key="12">
    <source>
        <dbReference type="RuleBase" id="RU363047"/>
    </source>
</evidence>
<dbReference type="SMART" id="SM01381">
    <property type="entry name" value="7TM_GPCR_Srsx"/>
    <property type="match status" value="1"/>
</dbReference>
<proteinExistence type="inferred from homology"/>
<evidence type="ECO:0000256" key="1">
    <source>
        <dbReference type="ARBA" id="ARBA00004651"/>
    </source>
</evidence>
<feature type="transmembrane region" description="Helical" evidence="12">
    <location>
        <begin position="302"/>
        <end position="321"/>
    </location>
</feature>
<feature type="domain" description="G-protein coupled receptors family 1 profile" evidence="13">
    <location>
        <begin position="70"/>
        <end position="319"/>
    </location>
</feature>
<evidence type="ECO:0000256" key="10">
    <source>
        <dbReference type="ARBA" id="ARBA00023224"/>
    </source>
</evidence>
<dbReference type="PRINTS" id="PR00237">
    <property type="entry name" value="GPCRRHODOPSN"/>
</dbReference>
<evidence type="ECO:0000256" key="4">
    <source>
        <dbReference type="ARBA" id="ARBA00022692"/>
    </source>
</evidence>
<dbReference type="InterPro" id="IPR050516">
    <property type="entry name" value="Olfactory_GPCR"/>
</dbReference>
<dbReference type="PRINTS" id="PR00245">
    <property type="entry name" value="OLFACTORYR"/>
</dbReference>
<dbReference type="GO" id="GO:0004930">
    <property type="term" value="F:G protein-coupled receptor activity"/>
    <property type="evidence" value="ECO:0007669"/>
    <property type="project" value="UniProtKB-KW"/>
</dbReference>
<keyword evidence="5 12" id="KW-0552">Olfaction</keyword>
<sequence length="343" mass="39038">MQNTRIYQQRGPDCSIPPTDAHTVIWYWVYSFLNQTIITEFILLGFGEHPQLQILLFLLFLVIYVVSITGNLLIIMLVVTDRNLHTPMYFFLGNLACLEICYTSVFLPRMLASFLTGDKTISFSGCFVQLYVFGLLSPAENCILSAMSYDRYLAICKPLQYRLQMNNKFCVSLVVGSWVSGWFCASVVAAWMSQLTYCGFNGIDHFFCDFIPLSKLTCSDISLLIAVAFMLSFVFTFPLFLLTIASYIFIILAILRIPSATGRQKTFSTCSSHLIVVIIFYTSIMIVYLLPESLVMKSSLKVFSLVYTVMTPMVNPLIYSLRNKEVKEALRKLVKKFRSSSSF</sequence>
<evidence type="ECO:0000259" key="13">
    <source>
        <dbReference type="PROSITE" id="PS50262"/>
    </source>
</evidence>
<evidence type="ECO:0000313" key="15">
    <source>
        <dbReference type="RefSeq" id="XP_054849791.1"/>
    </source>
</evidence>
<reference evidence="15" key="1">
    <citation type="submission" date="2025-08" db="UniProtKB">
        <authorList>
            <consortium name="RefSeq"/>
        </authorList>
    </citation>
    <scope>IDENTIFICATION</scope>
    <source>
        <tissue evidence="15">Blood</tissue>
    </source>
</reference>
<dbReference type="GO" id="GO:0004984">
    <property type="term" value="F:olfactory receptor activity"/>
    <property type="evidence" value="ECO:0007669"/>
    <property type="project" value="InterPro"/>
</dbReference>
<keyword evidence="4 11" id="KW-0812">Transmembrane</keyword>
<feature type="transmembrane region" description="Helical" evidence="12">
    <location>
        <begin position="54"/>
        <end position="76"/>
    </location>
</feature>
<dbReference type="AlphaFoldDB" id="A0AA97K746"/>
<dbReference type="InterPro" id="IPR017452">
    <property type="entry name" value="GPCR_Rhodpsn_7TM"/>
</dbReference>
<evidence type="ECO:0000256" key="11">
    <source>
        <dbReference type="RuleBase" id="RU000688"/>
    </source>
</evidence>
<keyword evidence="7 11" id="KW-0297">G-protein coupled receptor</keyword>
<dbReference type="PROSITE" id="PS00237">
    <property type="entry name" value="G_PROTEIN_RECEP_F1_1"/>
    <property type="match status" value="1"/>
</dbReference>
<dbReference type="PANTHER" id="PTHR26452">
    <property type="entry name" value="OLFACTORY RECEPTOR"/>
    <property type="match status" value="1"/>
</dbReference>
<dbReference type="Proteomes" id="UP001190640">
    <property type="component" value="Chromosome 12"/>
</dbReference>
<evidence type="ECO:0000313" key="14">
    <source>
        <dbReference type="Proteomes" id="UP001190640"/>
    </source>
</evidence>
<comment type="similarity">
    <text evidence="11">Belongs to the G-protein coupled receptor 1 family.</text>
</comment>